<name>A0A328EB46_9ASTE</name>
<sequence>MVGGGKKGKKSPEIAKYWRQQNAIVKRAKEICTLCASQFAIIILSIGGPIFTFGDETLIDLFEEHNDGVAPHGCTFNCTIHKSPKIFKLQSWNKNNNNTKSSLPLVQLPSTNEENGGQNFDGFLEKLNLAQLQQLGEKMDGFREQLESSLIQVMRVRDQSH</sequence>
<dbReference type="EMBL" id="NQVE01000009">
    <property type="protein sequence ID" value="RAL54606.1"/>
    <property type="molecule type" value="Genomic_DNA"/>
</dbReference>
<comment type="subcellular location">
    <subcellularLocation>
        <location evidence="1">Nucleus</location>
    </subcellularLocation>
</comment>
<evidence type="ECO:0000256" key="4">
    <source>
        <dbReference type="ARBA" id="ARBA00023163"/>
    </source>
</evidence>
<dbReference type="PROSITE" id="PS50066">
    <property type="entry name" value="MADS_BOX_2"/>
    <property type="match status" value="1"/>
</dbReference>
<keyword evidence="5" id="KW-0539">Nucleus</keyword>
<dbReference type="SUPFAM" id="SSF55455">
    <property type="entry name" value="SRF-like"/>
    <property type="match status" value="1"/>
</dbReference>
<dbReference type="InterPro" id="IPR002100">
    <property type="entry name" value="TF_MADSbox"/>
</dbReference>
<keyword evidence="4" id="KW-0804">Transcription</keyword>
<evidence type="ECO:0000259" key="6">
    <source>
        <dbReference type="PROSITE" id="PS50066"/>
    </source>
</evidence>
<evidence type="ECO:0000256" key="2">
    <source>
        <dbReference type="ARBA" id="ARBA00023015"/>
    </source>
</evidence>
<protein>
    <recommendedName>
        <fullName evidence="6">MADS-box domain-containing protein</fullName>
    </recommendedName>
</protein>
<keyword evidence="3" id="KW-0238">DNA-binding</keyword>
<feature type="domain" description="MADS-box" evidence="6">
    <location>
        <begin position="17"/>
        <end position="57"/>
    </location>
</feature>
<dbReference type="InterPro" id="IPR036879">
    <property type="entry name" value="TF_MADSbox_sf"/>
</dbReference>
<evidence type="ECO:0000256" key="1">
    <source>
        <dbReference type="ARBA" id="ARBA00004123"/>
    </source>
</evidence>
<dbReference type="AlphaFoldDB" id="A0A328EB46"/>
<keyword evidence="2" id="KW-0805">Transcription regulation</keyword>
<dbReference type="Gene3D" id="3.40.1810.10">
    <property type="entry name" value="Transcription factor, MADS-box"/>
    <property type="match status" value="1"/>
</dbReference>
<evidence type="ECO:0000313" key="7">
    <source>
        <dbReference type="EMBL" id="RAL54606.1"/>
    </source>
</evidence>
<evidence type="ECO:0000313" key="8">
    <source>
        <dbReference type="Proteomes" id="UP000249390"/>
    </source>
</evidence>
<organism evidence="7 8">
    <name type="scientific">Cuscuta australis</name>
    <dbReference type="NCBI Taxonomy" id="267555"/>
    <lineage>
        <taxon>Eukaryota</taxon>
        <taxon>Viridiplantae</taxon>
        <taxon>Streptophyta</taxon>
        <taxon>Embryophyta</taxon>
        <taxon>Tracheophyta</taxon>
        <taxon>Spermatophyta</taxon>
        <taxon>Magnoliopsida</taxon>
        <taxon>eudicotyledons</taxon>
        <taxon>Gunneridae</taxon>
        <taxon>Pentapetalae</taxon>
        <taxon>asterids</taxon>
        <taxon>lamiids</taxon>
        <taxon>Solanales</taxon>
        <taxon>Convolvulaceae</taxon>
        <taxon>Cuscuteae</taxon>
        <taxon>Cuscuta</taxon>
        <taxon>Cuscuta subgen. Grammica</taxon>
        <taxon>Cuscuta sect. Cleistogrammica</taxon>
    </lineage>
</organism>
<dbReference type="GO" id="GO:0005634">
    <property type="term" value="C:nucleus"/>
    <property type="evidence" value="ECO:0007669"/>
    <property type="project" value="UniProtKB-SubCell"/>
</dbReference>
<dbReference type="GO" id="GO:0046983">
    <property type="term" value="F:protein dimerization activity"/>
    <property type="evidence" value="ECO:0007669"/>
    <property type="project" value="InterPro"/>
</dbReference>
<gene>
    <name evidence="7" type="ORF">DM860_001734</name>
</gene>
<comment type="caution">
    <text evidence="7">The sequence shown here is derived from an EMBL/GenBank/DDBJ whole genome shotgun (WGS) entry which is preliminary data.</text>
</comment>
<dbReference type="Proteomes" id="UP000249390">
    <property type="component" value="Unassembled WGS sequence"/>
</dbReference>
<proteinExistence type="predicted"/>
<evidence type="ECO:0000256" key="5">
    <source>
        <dbReference type="ARBA" id="ARBA00023242"/>
    </source>
</evidence>
<evidence type="ECO:0000256" key="3">
    <source>
        <dbReference type="ARBA" id="ARBA00023125"/>
    </source>
</evidence>
<accession>A0A328EB46</accession>
<keyword evidence="8" id="KW-1185">Reference proteome</keyword>
<reference evidence="7 8" key="1">
    <citation type="submission" date="2018-06" db="EMBL/GenBank/DDBJ databases">
        <title>The Genome of Cuscuta australis (Dodder) Provides Insight into the Evolution of Plant Parasitism.</title>
        <authorList>
            <person name="Liu H."/>
        </authorList>
    </citation>
    <scope>NUCLEOTIDE SEQUENCE [LARGE SCALE GENOMIC DNA]</scope>
    <source>
        <strain evidence="8">cv. Yunnan</strain>
        <tissue evidence="7">Vines</tissue>
    </source>
</reference>
<dbReference type="GO" id="GO:0003677">
    <property type="term" value="F:DNA binding"/>
    <property type="evidence" value="ECO:0007669"/>
    <property type="project" value="UniProtKB-KW"/>
</dbReference>